<keyword evidence="7" id="KW-0472">Membrane</keyword>
<dbReference type="InterPro" id="IPR008333">
    <property type="entry name" value="Cbr1-like_FAD-bd_dom"/>
</dbReference>
<dbReference type="Gene3D" id="2.40.30.10">
    <property type="entry name" value="Translation factors"/>
    <property type="match status" value="1"/>
</dbReference>
<feature type="binding site" evidence="8">
    <location>
        <position position="188"/>
    </location>
    <ligand>
        <name>FAD</name>
        <dbReference type="ChEBI" id="CHEBI:57692"/>
    </ligand>
</feature>
<evidence type="ECO:0000256" key="8">
    <source>
        <dbReference type="PIRSR" id="PIRSR601834-1"/>
    </source>
</evidence>
<keyword evidence="4 8" id="KW-0285">Flavoprotein</keyword>
<feature type="binding site" evidence="8">
    <location>
        <position position="221"/>
    </location>
    <ligand>
        <name>FAD</name>
        <dbReference type="ChEBI" id="CHEBI:57692"/>
    </ligand>
</feature>
<protein>
    <submittedName>
        <fullName evidence="11">Oxidoreductase fad-binding domain-containing protein</fullName>
    </submittedName>
</protein>
<evidence type="ECO:0000259" key="10">
    <source>
        <dbReference type="PROSITE" id="PS51384"/>
    </source>
</evidence>
<organism evidence="11 12">
    <name type="scientific">Ophiostoma piceae (strain UAMH 11346)</name>
    <name type="common">Sap stain fungus</name>
    <dbReference type="NCBI Taxonomy" id="1262450"/>
    <lineage>
        <taxon>Eukaryota</taxon>
        <taxon>Fungi</taxon>
        <taxon>Dikarya</taxon>
        <taxon>Ascomycota</taxon>
        <taxon>Pezizomycotina</taxon>
        <taxon>Sordariomycetes</taxon>
        <taxon>Sordariomycetidae</taxon>
        <taxon>Ophiostomatales</taxon>
        <taxon>Ophiostomataceae</taxon>
        <taxon>Ophiostoma</taxon>
    </lineage>
</organism>
<feature type="compositionally biased region" description="Basic and acidic residues" evidence="9">
    <location>
        <begin position="102"/>
        <end position="113"/>
    </location>
</feature>
<evidence type="ECO:0000256" key="2">
    <source>
        <dbReference type="ARBA" id="ARBA00004370"/>
    </source>
</evidence>
<evidence type="ECO:0000256" key="9">
    <source>
        <dbReference type="SAM" id="MobiDB-lite"/>
    </source>
</evidence>
<comment type="cofactor">
    <cofactor evidence="1 8">
        <name>FAD</name>
        <dbReference type="ChEBI" id="CHEBI:57692"/>
    </cofactor>
</comment>
<feature type="region of interest" description="Disordered" evidence="9">
    <location>
        <begin position="41"/>
        <end position="78"/>
    </location>
</feature>
<dbReference type="PANTHER" id="PTHR19370">
    <property type="entry name" value="NADH-CYTOCHROME B5 REDUCTASE"/>
    <property type="match status" value="1"/>
</dbReference>
<dbReference type="OrthoDB" id="10253744at2759"/>
<dbReference type="OMA" id="GCLRFFI"/>
<dbReference type="PROSITE" id="PS51384">
    <property type="entry name" value="FAD_FR"/>
    <property type="match status" value="1"/>
</dbReference>
<evidence type="ECO:0000256" key="6">
    <source>
        <dbReference type="ARBA" id="ARBA00023002"/>
    </source>
</evidence>
<dbReference type="GO" id="GO:0016020">
    <property type="term" value="C:membrane"/>
    <property type="evidence" value="ECO:0007669"/>
    <property type="project" value="UniProtKB-SubCell"/>
</dbReference>
<dbReference type="InterPro" id="IPR017927">
    <property type="entry name" value="FAD-bd_FR_type"/>
</dbReference>
<dbReference type="EMBL" id="KE148182">
    <property type="protein sequence ID" value="EPE02289.1"/>
    <property type="molecule type" value="Genomic_DNA"/>
</dbReference>
<keyword evidence="5 8" id="KW-0274">FAD</keyword>
<dbReference type="Gene3D" id="3.40.50.80">
    <property type="entry name" value="Nucleotide-binding domain of ferredoxin-NADP reductase (FNR) module"/>
    <property type="match status" value="1"/>
</dbReference>
<reference evidence="11 12" key="1">
    <citation type="journal article" date="2013" name="BMC Genomics">
        <title>The genome and transcriptome of the pine saprophyte Ophiostoma piceae, and a comparison with the bark beetle-associated pine pathogen Grosmannia clavigera.</title>
        <authorList>
            <person name="Haridas S."/>
            <person name="Wang Y."/>
            <person name="Lim L."/>
            <person name="Massoumi Alamouti S."/>
            <person name="Jackman S."/>
            <person name="Docking R."/>
            <person name="Robertson G."/>
            <person name="Birol I."/>
            <person name="Bohlmann J."/>
            <person name="Breuil C."/>
        </authorList>
    </citation>
    <scope>NUCLEOTIDE SEQUENCE [LARGE SCALE GENOMIC DNA]</scope>
    <source>
        <strain evidence="11 12">UAMH 11346</strain>
    </source>
</reference>
<feature type="binding site" evidence="8">
    <location>
        <position position="222"/>
    </location>
    <ligand>
        <name>FAD</name>
        <dbReference type="ChEBI" id="CHEBI:57692"/>
    </ligand>
</feature>
<dbReference type="GO" id="GO:0016491">
    <property type="term" value="F:oxidoreductase activity"/>
    <property type="evidence" value="ECO:0007669"/>
    <property type="project" value="UniProtKB-KW"/>
</dbReference>
<dbReference type="PRINTS" id="PR00406">
    <property type="entry name" value="CYTB5RDTASE"/>
</dbReference>
<evidence type="ECO:0000256" key="7">
    <source>
        <dbReference type="ARBA" id="ARBA00023136"/>
    </source>
</evidence>
<dbReference type="Pfam" id="PF00970">
    <property type="entry name" value="FAD_binding_6"/>
    <property type="match status" value="1"/>
</dbReference>
<sequence length="497" mass="53118">MRPSLRVSRLGSPATSLASVIPCCRTSHLCRLPRRLQSRVELAAPPARPPARRHFTSSRQRCADNTESEAPSQRPPKSRRGLWVVSTLLLVAGAYWTASDSSSHDQVHDDGSSNHRTGSSLNQETFVPFQVVARETVSPTAFVLTLRLPRVATPESRAATRQLINKAWQHGLWSIEVKQPQLQIARDYTPLPDVGDANVKSSDNDDVEIRIFVRTVPGGEVSRYLSQRVVGSTIDVRGPRLSFDVSSRLASREGSDAAPMGPAGQKQVVILAGGTGIATALQAAASVLSTSPSTSTIPVAILWANRLAQDTVGLEGGDASLANPVVRDLRALQAQYGADRVRVLSYVDAQRTFIQDSDVHKFVSGPGDHRGWGVSVWPFGSSTTPVAAPSPPPSASAMASAQPCVYHSKKTLERLESDPEYGSARACCLCKNASGRTPASPPGSSLILVSGPDGFVSAWAGPKTWAAGLERQGPVGGILRKMAAKDPKLAEWQVLKL</sequence>
<comment type="similarity">
    <text evidence="3">Belongs to the flavoprotein pyridine nucleotide cytochrome reductase family.</text>
</comment>
<accession>S3BM48</accession>
<keyword evidence="12" id="KW-1185">Reference proteome</keyword>
<evidence type="ECO:0000256" key="5">
    <source>
        <dbReference type="ARBA" id="ARBA00022827"/>
    </source>
</evidence>
<dbReference type="AlphaFoldDB" id="S3BM48"/>
<dbReference type="VEuPathDB" id="FungiDB:F503_08601"/>
<evidence type="ECO:0000256" key="4">
    <source>
        <dbReference type="ARBA" id="ARBA00022630"/>
    </source>
</evidence>
<dbReference type="InterPro" id="IPR017938">
    <property type="entry name" value="Riboflavin_synthase-like_b-brl"/>
</dbReference>
<evidence type="ECO:0000313" key="11">
    <source>
        <dbReference type="EMBL" id="EPE02289.1"/>
    </source>
</evidence>
<keyword evidence="6" id="KW-0560">Oxidoreductase</keyword>
<evidence type="ECO:0000256" key="1">
    <source>
        <dbReference type="ARBA" id="ARBA00001974"/>
    </source>
</evidence>
<evidence type="ECO:0000256" key="3">
    <source>
        <dbReference type="ARBA" id="ARBA00006105"/>
    </source>
</evidence>
<feature type="compositionally biased region" description="Polar residues" evidence="9">
    <location>
        <begin position="57"/>
        <end position="71"/>
    </location>
</feature>
<dbReference type="GO" id="GO:0005739">
    <property type="term" value="C:mitochondrion"/>
    <property type="evidence" value="ECO:0007669"/>
    <property type="project" value="TreeGrafter"/>
</dbReference>
<name>S3BM48_OPHP1</name>
<dbReference type="eggNOG" id="KOG0534">
    <property type="taxonomic scope" value="Eukaryota"/>
</dbReference>
<dbReference type="SUPFAM" id="SSF63380">
    <property type="entry name" value="Riboflavin synthase domain-like"/>
    <property type="match status" value="1"/>
</dbReference>
<dbReference type="InterPro" id="IPR039261">
    <property type="entry name" value="FNR_nucleotide-bd"/>
</dbReference>
<dbReference type="InterPro" id="IPR001834">
    <property type="entry name" value="CBR-like"/>
</dbReference>
<comment type="subcellular location">
    <subcellularLocation>
        <location evidence="2">Membrane</location>
    </subcellularLocation>
</comment>
<dbReference type="STRING" id="1262450.S3BM48"/>
<dbReference type="Proteomes" id="UP000016923">
    <property type="component" value="Unassembled WGS sequence"/>
</dbReference>
<gene>
    <name evidence="11" type="ORF">F503_08601</name>
</gene>
<dbReference type="HOGENOM" id="CLU_003827_6_1_1"/>
<feature type="region of interest" description="Disordered" evidence="9">
    <location>
        <begin position="101"/>
        <end position="120"/>
    </location>
</feature>
<dbReference type="SUPFAM" id="SSF52343">
    <property type="entry name" value="Ferredoxin reductase-like, C-terminal NADP-linked domain"/>
    <property type="match status" value="1"/>
</dbReference>
<feature type="binding site" evidence="8">
    <location>
        <position position="186"/>
    </location>
    <ligand>
        <name>FAD</name>
        <dbReference type="ChEBI" id="CHEBI:57692"/>
    </ligand>
</feature>
<dbReference type="PANTHER" id="PTHR19370:SF189">
    <property type="entry name" value="CYTOCHROME C MITOCHONDRIAL IMPORT FACTOR CYC2"/>
    <property type="match status" value="1"/>
</dbReference>
<evidence type="ECO:0000313" key="12">
    <source>
        <dbReference type="Proteomes" id="UP000016923"/>
    </source>
</evidence>
<proteinExistence type="inferred from homology"/>
<feature type="domain" description="FAD-binding FR-type" evidence="10">
    <location>
        <begin position="124"/>
        <end position="246"/>
    </location>
</feature>